<dbReference type="Gene3D" id="3.80.10.10">
    <property type="entry name" value="Ribonuclease Inhibitor"/>
    <property type="match status" value="1"/>
</dbReference>
<keyword evidence="2" id="KW-1185">Reference proteome</keyword>
<dbReference type="SUPFAM" id="SSF52047">
    <property type="entry name" value="RNI-like"/>
    <property type="match status" value="1"/>
</dbReference>
<dbReference type="AlphaFoldDB" id="J4GHS0"/>
<accession>J4GHS0</accession>
<dbReference type="InterPro" id="IPR032675">
    <property type="entry name" value="LRR_dom_sf"/>
</dbReference>
<dbReference type="EMBL" id="HE797292">
    <property type="protein sequence ID" value="CCM06333.1"/>
    <property type="molecule type" value="Genomic_DNA"/>
</dbReference>
<dbReference type="OrthoDB" id="3256367at2759"/>
<dbReference type="HOGENOM" id="CLU_041942_0_1_1"/>
<reference evidence="1 2" key="1">
    <citation type="journal article" date="2012" name="Appl. Environ. Microbiol.">
        <title>Short-read sequencing for genomic analysis of the brown rot fungus Fibroporia radiculosa.</title>
        <authorList>
            <person name="Tang J.D."/>
            <person name="Perkins A.D."/>
            <person name="Sonstegard T.S."/>
            <person name="Schroeder S.G."/>
            <person name="Burgess S.C."/>
            <person name="Diehl S.V."/>
        </authorList>
    </citation>
    <scope>NUCLEOTIDE SEQUENCE [LARGE SCALE GENOMIC DNA]</scope>
    <source>
        <strain evidence="1 2">TFFH 294</strain>
    </source>
</reference>
<dbReference type="STRING" id="599839.J4GHS0"/>
<proteinExistence type="predicted"/>
<gene>
    <name evidence="1" type="ORF">FIBRA_08586</name>
</gene>
<protein>
    <recommendedName>
        <fullName evidence="3">F-box domain-containing protein</fullName>
    </recommendedName>
</protein>
<evidence type="ECO:0008006" key="3">
    <source>
        <dbReference type="Google" id="ProtNLM"/>
    </source>
</evidence>
<evidence type="ECO:0000313" key="2">
    <source>
        <dbReference type="Proteomes" id="UP000006352"/>
    </source>
</evidence>
<dbReference type="Proteomes" id="UP000006352">
    <property type="component" value="Unassembled WGS sequence"/>
</dbReference>
<organism evidence="1 2">
    <name type="scientific">Fibroporia radiculosa</name>
    <dbReference type="NCBI Taxonomy" id="599839"/>
    <lineage>
        <taxon>Eukaryota</taxon>
        <taxon>Fungi</taxon>
        <taxon>Dikarya</taxon>
        <taxon>Basidiomycota</taxon>
        <taxon>Agaricomycotina</taxon>
        <taxon>Agaricomycetes</taxon>
        <taxon>Polyporales</taxon>
        <taxon>Fibroporiaceae</taxon>
        <taxon>Fibroporia</taxon>
    </lineage>
</organism>
<dbReference type="InParanoid" id="J4GHS0"/>
<sequence>METLSVELHAQIFEFACVDGGATARALALVSHYIREVARPFLYQSLGISGHTCISELQSRLASLPPYLRRIRHLFLSDWELSRIGERASSEEKDVERYEREKIAAMHILALAAPTLESLTIIASCPYTSTSLIAHLYSLPLPHLRELSIRGFYPFPVGVAQMPVLERLYLGGNRNPHGLLRLGALEAACPGLTHLCVSGLISAVSFANELREASLRLDDAHQAKFPAVLPRTLRHIAINPGSLPTKTSATARISHQKMLCILEEMVACCSESQPVQLTLHNESKDSYREMLRHWEGRLLGHDGCWP</sequence>
<name>J4GHS0_9APHY</name>
<dbReference type="RefSeq" id="XP_012185616.1">
    <property type="nucleotide sequence ID" value="XM_012330226.1"/>
</dbReference>
<evidence type="ECO:0000313" key="1">
    <source>
        <dbReference type="EMBL" id="CCM06333.1"/>
    </source>
</evidence>
<dbReference type="GeneID" id="24101233"/>